<accession>A0A4Q7ZMJ9</accession>
<evidence type="ECO:0000313" key="2">
    <source>
        <dbReference type="EMBL" id="RZU51585.1"/>
    </source>
</evidence>
<keyword evidence="3" id="KW-1185">Reference proteome</keyword>
<reference evidence="2 3" key="1">
    <citation type="submission" date="2019-02" db="EMBL/GenBank/DDBJ databases">
        <title>Sequencing the genomes of 1000 actinobacteria strains.</title>
        <authorList>
            <person name="Klenk H.-P."/>
        </authorList>
    </citation>
    <scope>NUCLEOTIDE SEQUENCE [LARGE SCALE GENOMIC DNA]</scope>
    <source>
        <strain evidence="2 3">DSM 45162</strain>
    </source>
</reference>
<evidence type="ECO:0000313" key="3">
    <source>
        <dbReference type="Proteomes" id="UP000292564"/>
    </source>
</evidence>
<name>A0A4Q7ZMJ9_9ACTN</name>
<sequence>MRPVDVLLDHQSGVITMAQALDYLSEKAVRHRLATGRWQRLHRSVFLTHNGPVGVAQRRWAAVLSVGQCAVLAGLTAVDLRGYSTAAIHVLVPPAVRGRSVPRGVVVHRSAALDERDVLTIGGPPRTRAARSLVDAAQWAPTVAETQAIVAAGFQQRLVRAADVRAVLERLPRARRRRIIGRAVDDATGGAHSLAELDFVALCRRHRLPEPKLQVVRRDAAGRRRYLDALFEEWQVHVEVDGGHHLEVRQAWADMSRQNALWIAGDRILRFPAWAIRHDSATVVAQLRAALHAAGWR</sequence>
<evidence type="ECO:0000259" key="1">
    <source>
        <dbReference type="Pfam" id="PF04480"/>
    </source>
</evidence>
<comment type="caution">
    <text evidence="2">The sequence shown here is derived from an EMBL/GenBank/DDBJ whole genome shotgun (WGS) entry which is preliminary data.</text>
</comment>
<dbReference type="Proteomes" id="UP000292564">
    <property type="component" value="Unassembled WGS sequence"/>
</dbReference>
<feature type="domain" description="DUF559" evidence="1">
    <location>
        <begin position="204"/>
        <end position="291"/>
    </location>
</feature>
<organism evidence="2 3">
    <name type="scientific">Krasilnikovia cinnamomea</name>
    <dbReference type="NCBI Taxonomy" id="349313"/>
    <lineage>
        <taxon>Bacteria</taxon>
        <taxon>Bacillati</taxon>
        <taxon>Actinomycetota</taxon>
        <taxon>Actinomycetes</taxon>
        <taxon>Micromonosporales</taxon>
        <taxon>Micromonosporaceae</taxon>
        <taxon>Krasilnikovia</taxon>
    </lineage>
</organism>
<dbReference type="EMBL" id="SHKY01000001">
    <property type="protein sequence ID" value="RZU51585.1"/>
    <property type="molecule type" value="Genomic_DNA"/>
</dbReference>
<dbReference type="Pfam" id="PF04480">
    <property type="entry name" value="DUF559"/>
    <property type="match status" value="1"/>
</dbReference>
<dbReference type="AlphaFoldDB" id="A0A4Q7ZMJ9"/>
<dbReference type="OrthoDB" id="3209715at2"/>
<protein>
    <submittedName>
        <fullName evidence="2">Uncharacterized protein DUF559</fullName>
    </submittedName>
</protein>
<dbReference type="InterPro" id="IPR007569">
    <property type="entry name" value="DUF559"/>
</dbReference>
<proteinExistence type="predicted"/>
<gene>
    <name evidence="2" type="ORF">EV385_3415</name>
</gene>